<feature type="signal peptide" evidence="2">
    <location>
        <begin position="1"/>
        <end position="19"/>
    </location>
</feature>
<proteinExistence type="predicted"/>
<evidence type="ECO:0000256" key="2">
    <source>
        <dbReference type="SAM" id="SignalP"/>
    </source>
</evidence>
<dbReference type="InterPro" id="IPR025649">
    <property type="entry name" value="DUF4360"/>
</dbReference>
<keyword evidence="4" id="KW-1185">Reference proteome</keyword>
<dbReference type="HOGENOM" id="CLU_1267369_0_0_1"/>
<evidence type="ECO:0000313" key="3">
    <source>
        <dbReference type="EMBL" id="KEZ46049.1"/>
    </source>
</evidence>
<name>A0A084GFD7_PSEDA</name>
<dbReference type="Pfam" id="PF14273">
    <property type="entry name" value="DUF4360"/>
    <property type="match status" value="1"/>
</dbReference>
<dbReference type="AlphaFoldDB" id="A0A084GFD7"/>
<dbReference type="OrthoDB" id="5240920at2759"/>
<dbReference type="RefSeq" id="XP_016645848.1">
    <property type="nucleotide sequence ID" value="XM_016783574.1"/>
</dbReference>
<dbReference type="Proteomes" id="UP000028545">
    <property type="component" value="Unassembled WGS sequence"/>
</dbReference>
<dbReference type="GeneID" id="27719046"/>
<organism evidence="3 4">
    <name type="scientific">Pseudallescheria apiosperma</name>
    <name type="common">Scedosporium apiospermum</name>
    <dbReference type="NCBI Taxonomy" id="563466"/>
    <lineage>
        <taxon>Eukaryota</taxon>
        <taxon>Fungi</taxon>
        <taxon>Dikarya</taxon>
        <taxon>Ascomycota</taxon>
        <taxon>Pezizomycotina</taxon>
        <taxon>Sordariomycetes</taxon>
        <taxon>Hypocreomycetidae</taxon>
        <taxon>Microascales</taxon>
        <taxon>Microascaceae</taxon>
        <taxon>Scedosporium</taxon>
    </lineage>
</organism>
<sequence length="226" mass="23660">MSLLSLAPILFLLPTLTTAQDPPPIFPTLDSLNMLGTGCPLGGGGIGAGAVNGTPVFKFTMWNLNLADLDSEDSDSAGEDPDDESRPANSVEKFCVEEMQLGGGPPGYRIRIPAVTVSGVAELEEGSALKVAVEATLGDIEGGTGELTILPADVTSSNFTAHVETSPETWSDCIADDGTVPFIRVKTTLTLYREGDEPTAGTVGSDDESLDNALSVHFQAIWEECE</sequence>
<feature type="compositionally biased region" description="Acidic residues" evidence="1">
    <location>
        <begin position="70"/>
        <end position="83"/>
    </location>
</feature>
<feature type="region of interest" description="Disordered" evidence="1">
    <location>
        <begin position="70"/>
        <end position="89"/>
    </location>
</feature>
<dbReference type="KEGG" id="sapo:SAPIO_CDS0894"/>
<protein>
    <recommendedName>
        <fullName evidence="5">Secreted protein</fullName>
    </recommendedName>
</protein>
<accession>A0A084GFD7</accession>
<keyword evidence="2" id="KW-0732">Signal</keyword>
<gene>
    <name evidence="3" type="ORF">SAPIO_CDS0894</name>
</gene>
<evidence type="ECO:0008006" key="5">
    <source>
        <dbReference type="Google" id="ProtNLM"/>
    </source>
</evidence>
<feature type="chain" id="PRO_5001775668" description="Secreted protein" evidence="2">
    <location>
        <begin position="20"/>
        <end position="226"/>
    </location>
</feature>
<dbReference type="VEuPathDB" id="FungiDB:SAPIO_CDS0894"/>
<reference evidence="3 4" key="1">
    <citation type="journal article" date="2014" name="Genome Announc.">
        <title>Draft genome sequence of the pathogenic fungus Scedosporium apiospermum.</title>
        <authorList>
            <person name="Vandeputte P."/>
            <person name="Ghamrawi S."/>
            <person name="Rechenmann M."/>
            <person name="Iltis A."/>
            <person name="Giraud S."/>
            <person name="Fleury M."/>
            <person name="Thornton C."/>
            <person name="Delhaes L."/>
            <person name="Meyer W."/>
            <person name="Papon N."/>
            <person name="Bouchara J.P."/>
        </authorList>
    </citation>
    <scope>NUCLEOTIDE SEQUENCE [LARGE SCALE GENOMIC DNA]</scope>
    <source>
        <strain evidence="3 4">IHEM 14462</strain>
    </source>
</reference>
<evidence type="ECO:0000256" key="1">
    <source>
        <dbReference type="SAM" id="MobiDB-lite"/>
    </source>
</evidence>
<comment type="caution">
    <text evidence="3">The sequence shown here is derived from an EMBL/GenBank/DDBJ whole genome shotgun (WGS) entry which is preliminary data.</text>
</comment>
<dbReference type="EMBL" id="JOWA01000044">
    <property type="protein sequence ID" value="KEZ46049.1"/>
    <property type="molecule type" value="Genomic_DNA"/>
</dbReference>
<evidence type="ECO:0000313" key="4">
    <source>
        <dbReference type="Proteomes" id="UP000028545"/>
    </source>
</evidence>